<organism evidence="1 2">
    <name type="scientific">Rhodococcus rhodochrous J45</name>
    <dbReference type="NCBI Taxonomy" id="935266"/>
    <lineage>
        <taxon>Bacteria</taxon>
        <taxon>Bacillati</taxon>
        <taxon>Actinomycetota</taxon>
        <taxon>Actinomycetes</taxon>
        <taxon>Mycobacteriales</taxon>
        <taxon>Nocardiaceae</taxon>
        <taxon>Rhodococcus</taxon>
    </lineage>
</organism>
<dbReference type="RefSeq" id="WP_145693209.1">
    <property type="nucleotide sequence ID" value="NZ_VLJT01000069.1"/>
</dbReference>
<dbReference type="Proteomes" id="UP000317573">
    <property type="component" value="Unassembled WGS sequence"/>
</dbReference>
<protein>
    <submittedName>
        <fullName evidence="1">Uncharacterized protein</fullName>
    </submittedName>
</protein>
<evidence type="ECO:0000313" key="2">
    <source>
        <dbReference type="Proteomes" id="UP000317573"/>
    </source>
</evidence>
<gene>
    <name evidence="1" type="ORF">L618_006700000030</name>
</gene>
<dbReference type="AlphaFoldDB" id="A0A562DH09"/>
<accession>A0A562DH09</accession>
<evidence type="ECO:0000313" key="1">
    <source>
        <dbReference type="EMBL" id="TWH08898.1"/>
    </source>
</evidence>
<proteinExistence type="predicted"/>
<comment type="caution">
    <text evidence="1">The sequence shown here is derived from an EMBL/GenBank/DDBJ whole genome shotgun (WGS) entry which is preliminary data.</text>
</comment>
<sequence>MTTDPNDRFTPAELADLDSRAVQLVAIAHGEGSAGDVARLTANLDRQQLIGLAISCAAMVDPDKSVAELLAWMNADDPRQGWTDEELRRAHARYTRGVRDEHTVQGERIYQRISKRRQRTAPSTGLEVVA</sequence>
<name>A0A562DH09_RHORH</name>
<reference evidence="1 2" key="1">
    <citation type="submission" date="2019-07" db="EMBL/GenBank/DDBJ databases">
        <title>Genome sequencing of lignin-degrading bacterial isolates.</title>
        <authorList>
            <person name="Gladden J."/>
        </authorList>
    </citation>
    <scope>NUCLEOTIDE SEQUENCE [LARGE SCALE GENOMIC DNA]</scope>
    <source>
        <strain evidence="1 2">J45</strain>
    </source>
</reference>
<dbReference type="EMBL" id="VLJT01000069">
    <property type="protein sequence ID" value="TWH08898.1"/>
    <property type="molecule type" value="Genomic_DNA"/>
</dbReference>